<keyword evidence="4" id="KW-1185">Reference proteome</keyword>
<evidence type="ECO:0000256" key="1">
    <source>
        <dbReference type="SAM" id="MobiDB-lite"/>
    </source>
</evidence>
<feature type="compositionally biased region" description="Low complexity" evidence="1">
    <location>
        <begin position="287"/>
        <end position="304"/>
    </location>
</feature>
<evidence type="ECO:0000256" key="2">
    <source>
        <dbReference type="SAM" id="Phobius"/>
    </source>
</evidence>
<dbReference type="AlphaFoldDB" id="A0A495JHK0"/>
<keyword evidence="2" id="KW-0812">Transmembrane</keyword>
<dbReference type="NCBIfam" id="TIGR03769">
    <property type="entry name" value="P_ac_wall_RPT"/>
    <property type="match status" value="1"/>
</dbReference>
<dbReference type="NCBIfam" id="NF038134">
    <property type="entry name" value="choice_anch_M"/>
    <property type="match status" value="1"/>
</dbReference>
<gene>
    <name evidence="3" type="ORF">BDK92_2679</name>
</gene>
<protein>
    <submittedName>
        <fullName evidence="3">Surface-anchored protein</fullName>
    </submittedName>
</protein>
<feature type="region of interest" description="Disordered" evidence="1">
    <location>
        <begin position="342"/>
        <end position="364"/>
    </location>
</feature>
<name>A0A495JHK0_9ACTN</name>
<feature type="transmembrane region" description="Helical" evidence="2">
    <location>
        <begin position="310"/>
        <end position="332"/>
    </location>
</feature>
<keyword evidence="2" id="KW-0472">Membrane</keyword>
<dbReference type="Proteomes" id="UP000277671">
    <property type="component" value="Unassembled WGS sequence"/>
</dbReference>
<accession>A0A495JHK0</accession>
<evidence type="ECO:0000313" key="4">
    <source>
        <dbReference type="Proteomes" id="UP000277671"/>
    </source>
</evidence>
<reference evidence="3 4" key="1">
    <citation type="submission" date="2018-10" db="EMBL/GenBank/DDBJ databases">
        <title>Sequencing the genomes of 1000 actinobacteria strains.</title>
        <authorList>
            <person name="Klenk H.-P."/>
        </authorList>
    </citation>
    <scope>NUCLEOTIDE SEQUENCE [LARGE SCALE GENOMIC DNA]</scope>
    <source>
        <strain evidence="3 4">DSM 45175</strain>
    </source>
</reference>
<feature type="compositionally biased region" description="Low complexity" evidence="1">
    <location>
        <begin position="348"/>
        <end position="357"/>
    </location>
</feature>
<dbReference type="InterPro" id="IPR022435">
    <property type="entry name" value="Surface-anchored_actinobac"/>
</dbReference>
<keyword evidence="2" id="KW-1133">Transmembrane helix</keyword>
<feature type="region of interest" description="Disordered" evidence="1">
    <location>
        <begin position="275"/>
        <end position="304"/>
    </location>
</feature>
<comment type="caution">
    <text evidence="3">The sequence shown here is derived from an EMBL/GenBank/DDBJ whole genome shotgun (WGS) entry which is preliminary data.</text>
</comment>
<sequence>MRTIGIPMTRISGEAWLGRRLRAVAGTAVAMALTLTATPGWASEPTGRHPLIAPAPTAPGTDDALDQRVDAEQSEVSGRAVLDSGHVDIGPRYRDGQWSIQIHDDTVVPSVWRHLPDVVFQVPDAAVQKVPDDPNYTFLGQNPGTPVYVVPQTQNRDVVWIGWNTQDPGTMEAIQRGVTMNLLGVQGPGDVIVYLQSGNLGAPEVLWNSTKPYPQPLWVETNTHTHANWIFSEPGVYLAVIEISADLIDGGKVSSQGTLRFSVGDQTSTEQAFTAAYAGPTPPPGGSPAAAGQDGPASRSGTSSDGTSTALLTALIVLVAVLLVGGLIWSAVRGAAARRRAETEREAAVAGDGAARAGGREGQR</sequence>
<organism evidence="3 4">
    <name type="scientific">Micromonospora pisi</name>
    <dbReference type="NCBI Taxonomy" id="589240"/>
    <lineage>
        <taxon>Bacteria</taxon>
        <taxon>Bacillati</taxon>
        <taxon>Actinomycetota</taxon>
        <taxon>Actinomycetes</taxon>
        <taxon>Micromonosporales</taxon>
        <taxon>Micromonosporaceae</taxon>
        <taxon>Micromonospora</taxon>
    </lineage>
</organism>
<feature type="region of interest" description="Disordered" evidence="1">
    <location>
        <begin position="39"/>
        <end position="61"/>
    </location>
</feature>
<dbReference type="EMBL" id="RBKT01000001">
    <property type="protein sequence ID" value="RKR88363.1"/>
    <property type="molecule type" value="Genomic_DNA"/>
</dbReference>
<evidence type="ECO:0000313" key="3">
    <source>
        <dbReference type="EMBL" id="RKR88363.1"/>
    </source>
</evidence>
<proteinExistence type="predicted"/>